<dbReference type="GO" id="GO:0045275">
    <property type="term" value="C:respiratory chain complex III"/>
    <property type="evidence" value="ECO:0007669"/>
    <property type="project" value="UniProtKB-UniRule"/>
</dbReference>
<dbReference type="InterPro" id="IPR036642">
    <property type="entry name" value="Cyt_bc1_su8_sf"/>
</dbReference>
<proteinExistence type="inferred from homology"/>
<keyword evidence="11" id="KW-0472">Membrane</keyword>
<dbReference type="GO" id="GO:0005743">
    <property type="term" value="C:mitochondrial inner membrane"/>
    <property type="evidence" value="ECO:0007669"/>
    <property type="project" value="UniProtKB-SubCell"/>
</dbReference>
<evidence type="ECO:0000256" key="12">
    <source>
        <dbReference type="ARBA" id="ARBA00047105"/>
    </source>
</evidence>
<evidence type="ECO:0000256" key="13">
    <source>
        <dbReference type="RuleBase" id="RU368118"/>
    </source>
</evidence>
<accession>A0AAJ7BUX0</accession>
<evidence type="ECO:0000256" key="7">
    <source>
        <dbReference type="ARBA" id="ARBA00022792"/>
    </source>
</evidence>
<keyword evidence="7 13" id="KW-0999">Mitochondrion inner membrane</keyword>
<evidence type="ECO:0000256" key="5">
    <source>
        <dbReference type="ARBA" id="ARBA00022660"/>
    </source>
</evidence>
<keyword evidence="14" id="KW-1185">Reference proteome</keyword>
<dbReference type="RefSeq" id="XP_015594958.1">
    <property type="nucleotide sequence ID" value="XM_015739472.2"/>
</dbReference>
<comment type="subunit">
    <text evidence="12 13">Component of the ubiquinol-cytochrome c oxidoreductase (cytochrome b-c1 complex, complex III, CIII), a multisubunit enzyme composed of 11 subunits. The complex is composed of 3 respiratory subunits cytochrome b, cytochrome c1 and Rieske protein UQCRFS1, 2 core protein subunits UQCRC1/QCR1 and UQCRC2/QCR2, and 6 low-molecular weight protein subunits UQCRH/QCR6, UQCRB/QCR7, UQCRQ/QCR8, UQCR10/QCR9, UQCR11/QCR10 and subunit 9, the cleavage product of Rieske protein UQCRFS1. The complex exists as an obligatory dimer and forms supercomplexes (SCs) in the inner mitochondrial membrane with NADH-ubiquinone oxidoreductase (complex I, CI) and cytochrome c oxidase (complex IV, CIV), resulting in different assemblies (supercomplex SCI(1)III(2)IV(1) and megacomplex MCI(2)III(2)IV(2)). Interacts with UQCC6.</text>
</comment>
<dbReference type="InterPro" id="IPR004205">
    <property type="entry name" value="Cyt_bc1_su8"/>
</dbReference>
<sequence length="83" mass="9865">MGLEFGHLPVHIRRIAYYTLSPYEQKLWVNFFSTDIPNLFRRAIYVAPRIAPGLLLSAFVYTWTPAEHKRLNRKDPKLYENDK</sequence>
<comment type="function">
    <text evidence="13">Component of the ubiquinol-cytochrome c oxidoreductase, a multisubunit transmembrane complex that is part of the mitochondrial electron transport chain which drives oxidative phosphorylation. The complex plays an important role in the uptake of multiple carbon sources present in different host niches.</text>
</comment>
<evidence type="ECO:0000256" key="8">
    <source>
        <dbReference type="ARBA" id="ARBA00022982"/>
    </source>
</evidence>
<evidence type="ECO:0000256" key="4">
    <source>
        <dbReference type="ARBA" id="ARBA00022448"/>
    </source>
</evidence>
<keyword evidence="9" id="KW-1133">Transmembrane helix</keyword>
<dbReference type="GeneID" id="107267570"/>
<evidence type="ECO:0000313" key="14">
    <source>
        <dbReference type="Proteomes" id="UP000694920"/>
    </source>
</evidence>
<keyword evidence="6" id="KW-0812">Transmembrane</keyword>
<dbReference type="Proteomes" id="UP000694920">
    <property type="component" value="Unplaced"/>
</dbReference>
<name>A0AAJ7BUX0_CEPCN</name>
<evidence type="ECO:0000256" key="3">
    <source>
        <dbReference type="ARBA" id="ARBA00016324"/>
    </source>
</evidence>
<dbReference type="AlphaFoldDB" id="A0AAJ7BUX0"/>
<keyword evidence="10 13" id="KW-0496">Mitochondrion</keyword>
<evidence type="ECO:0000256" key="11">
    <source>
        <dbReference type="ARBA" id="ARBA00023136"/>
    </source>
</evidence>
<gene>
    <name evidence="15" type="primary">LOC107267570</name>
</gene>
<comment type="subcellular location">
    <subcellularLocation>
        <location evidence="1 13">Mitochondrion inner membrane</location>
        <topology evidence="1 13">Single-pass membrane protein</topology>
    </subcellularLocation>
</comment>
<organism evidence="14 15">
    <name type="scientific">Cephus cinctus</name>
    <name type="common">Wheat stem sawfly</name>
    <dbReference type="NCBI Taxonomy" id="211228"/>
    <lineage>
        <taxon>Eukaryota</taxon>
        <taxon>Metazoa</taxon>
        <taxon>Ecdysozoa</taxon>
        <taxon>Arthropoda</taxon>
        <taxon>Hexapoda</taxon>
        <taxon>Insecta</taxon>
        <taxon>Pterygota</taxon>
        <taxon>Neoptera</taxon>
        <taxon>Endopterygota</taxon>
        <taxon>Hymenoptera</taxon>
        <taxon>Cephoidea</taxon>
        <taxon>Cephidae</taxon>
        <taxon>Cephus</taxon>
    </lineage>
</organism>
<dbReference type="PANTHER" id="PTHR12119:SF2">
    <property type="entry name" value="CYTOCHROME B-C1 COMPLEX SUBUNIT 8"/>
    <property type="match status" value="1"/>
</dbReference>
<keyword evidence="4 13" id="KW-0813">Transport</keyword>
<evidence type="ECO:0000256" key="6">
    <source>
        <dbReference type="ARBA" id="ARBA00022692"/>
    </source>
</evidence>
<protein>
    <recommendedName>
        <fullName evidence="3 13">Cytochrome b-c1 complex subunit 8</fullName>
    </recommendedName>
    <alternativeName>
        <fullName evidence="13">Complex III subunit 8</fullName>
    </alternativeName>
</protein>
<keyword evidence="5 13" id="KW-0679">Respiratory chain</keyword>
<dbReference type="Gene3D" id="1.20.5.210">
    <property type="entry name" value="Cytochrome b-c1 complex subunit 8"/>
    <property type="match status" value="1"/>
</dbReference>
<evidence type="ECO:0000256" key="1">
    <source>
        <dbReference type="ARBA" id="ARBA00004434"/>
    </source>
</evidence>
<evidence type="ECO:0000256" key="2">
    <source>
        <dbReference type="ARBA" id="ARBA00007668"/>
    </source>
</evidence>
<comment type="similarity">
    <text evidence="2 13">Belongs to the UQCRQ/QCR8 family.</text>
</comment>
<dbReference type="Pfam" id="PF02939">
    <property type="entry name" value="UcrQ"/>
    <property type="match status" value="1"/>
</dbReference>
<evidence type="ECO:0000256" key="10">
    <source>
        <dbReference type="ARBA" id="ARBA00023128"/>
    </source>
</evidence>
<dbReference type="GO" id="GO:0006122">
    <property type="term" value="P:mitochondrial electron transport, ubiquinol to cytochrome c"/>
    <property type="evidence" value="ECO:0007669"/>
    <property type="project" value="UniProtKB-UniRule"/>
</dbReference>
<evidence type="ECO:0000313" key="15">
    <source>
        <dbReference type="RefSeq" id="XP_015594958.1"/>
    </source>
</evidence>
<dbReference type="PANTHER" id="PTHR12119">
    <property type="entry name" value="UBIQUINOL-CYTOCHROME C REDUCTASE COMPLEX UBIQUINONE-BINDING PROTEIN QP-C"/>
    <property type="match status" value="1"/>
</dbReference>
<evidence type="ECO:0000256" key="9">
    <source>
        <dbReference type="ARBA" id="ARBA00022989"/>
    </source>
</evidence>
<dbReference type="KEGG" id="ccin:107267570"/>
<keyword evidence="8 13" id="KW-0249">Electron transport</keyword>
<reference evidence="15" key="1">
    <citation type="submission" date="2025-08" db="UniProtKB">
        <authorList>
            <consortium name="RefSeq"/>
        </authorList>
    </citation>
    <scope>IDENTIFICATION</scope>
</reference>
<dbReference type="SUPFAM" id="SSF81508">
    <property type="entry name" value="Ubiquinone-binding protein QP-C of cytochrome bc1 complex (Ubiquinol-cytochrome c reductase)"/>
    <property type="match status" value="1"/>
</dbReference>